<keyword evidence="2 5" id="KW-0413">Isomerase</keyword>
<dbReference type="GO" id="GO:0003723">
    <property type="term" value="F:RNA binding"/>
    <property type="evidence" value="ECO:0007669"/>
    <property type="project" value="UniProtKB-KW"/>
</dbReference>
<dbReference type="RefSeq" id="WP_146515696.1">
    <property type="nucleotide sequence ID" value="NZ_SJPI01000002.1"/>
</dbReference>
<dbReference type="InterPro" id="IPR050188">
    <property type="entry name" value="RluA_PseudoU_synthase"/>
</dbReference>
<dbReference type="SUPFAM" id="SSF55174">
    <property type="entry name" value="Alpha-L RNA-binding motif"/>
    <property type="match status" value="1"/>
</dbReference>
<dbReference type="GO" id="GO:0160140">
    <property type="term" value="F:23S rRNA pseudouridine(1911/1915/1917) synthase activity"/>
    <property type="evidence" value="ECO:0007669"/>
    <property type="project" value="UniProtKB-EC"/>
</dbReference>
<dbReference type="PANTHER" id="PTHR21600:SF44">
    <property type="entry name" value="RIBOSOMAL LARGE SUBUNIT PSEUDOURIDINE SYNTHASE D"/>
    <property type="match status" value="1"/>
</dbReference>
<dbReference type="InterPro" id="IPR006145">
    <property type="entry name" value="PsdUridine_synth_RsuA/RluA"/>
</dbReference>
<dbReference type="EMBL" id="SJPI01000002">
    <property type="protein sequence ID" value="TWT50472.1"/>
    <property type="molecule type" value="Genomic_DNA"/>
</dbReference>
<dbReference type="EC" id="5.4.99.23" evidence="5"/>
<keyword evidence="3" id="KW-0694">RNA-binding</keyword>
<dbReference type="CDD" id="cd02869">
    <property type="entry name" value="PseudoU_synth_RluA_like"/>
    <property type="match status" value="1"/>
</dbReference>
<accession>A0A5C5WKX5</accession>
<keyword evidence="6" id="KW-1185">Reference proteome</keyword>
<dbReference type="PROSITE" id="PS01129">
    <property type="entry name" value="PSI_RLU"/>
    <property type="match status" value="1"/>
</dbReference>
<name>A0A5C5WKX5_9BACT</name>
<dbReference type="Gene3D" id="3.30.2350.10">
    <property type="entry name" value="Pseudouridine synthase"/>
    <property type="match status" value="1"/>
</dbReference>
<dbReference type="InterPro" id="IPR006224">
    <property type="entry name" value="PsdUridine_synth_RluA-like_CS"/>
</dbReference>
<gene>
    <name evidence="5" type="primary">rluD_3</name>
    <name evidence="5" type="ORF">Pla22_32150</name>
</gene>
<evidence type="ECO:0000259" key="4">
    <source>
        <dbReference type="Pfam" id="PF00849"/>
    </source>
</evidence>
<sequence>MAARRLPSPSQPTGLLVHLIAVQSDTKRTRVKEVLRSGLVHVNGVSTTQHDTQVGPDDAVEIRNERAPAVRDLPFEVLFEDASIFVLNKPNGLLTVGHKREKNRTVESIVNQALSEHRQRCFIVQRLDLYTSGVLLLAKTEAAQKKIKDNWGASEKFYHALVEGIPDPPHATLTHFLSEDERLLVHASDSQNSGGVKATLSYETVKQHDAHTLLRIQLKTGKKNQIRAQMSAIGHPIAGDAKYGATTNPIERLCLHASSLTLKHPKTNQRMSFTAPLPAGMDI</sequence>
<dbReference type="InterPro" id="IPR020103">
    <property type="entry name" value="PsdUridine_synth_cat_dom_sf"/>
</dbReference>
<evidence type="ECO:0000313" key="5">
    <source>
        <dbReference type="EMBL" id="TWT50472.1"/>
    </source>
</evidence>
<comment type="similarity">
    <text evidence="1">Belongs to the pseudouridine synthase RluA family.</text>
</comment>
<feature type="domain" description="Pseudouridine synthase RsuA/RluA-like" evidence="4">
    <location>
        <begin position="84"/>
        <end position="232"/>
    </location>
</feature>
<dbReference type="Pfam" id="PF00849">
    <property type="entry name" value="PseudoU_synth_2"/>
    <property type="match status" value="1"/>
</dbReference>
<evidence type="ECO:0000256" key="2">
    <source>
        <dbReference type="ARBA" id="ARBA00023235"/>
    </source>
</evidence>
<evidence type="ECO:0000256" key="3">
    <source>
        <dbReference type="PROSITE-ProRule" id="PRU00182"/>
    </source>
</evidence>
<comment type="caution">
    <text evidence="5">The sequence shown here is derived from an EMBL/GenBank/DDBJ whole genome shotgun (WGS) entry which is preliminary data.</text>
</comment>
<dbReference type="SUPFAM" id="SSF55120">
    <property type="entry name" value="Pseudouridine synthase"/>
    <property type="match status" value="1"/>
</dbReference>
<dbReference type="CDD" id="cd00165">
    <property type="entry name" value="S4"/>
    <property type="match status" value="1"/>
</dbReference>
<organism evidence="5 6">
    <name type="scientific">Rubripirellula amarantea</name>
    <dbReference type="NCBI Taxonomy" id="2527999"/>
    <lineage>
        <taxon>Bacteria</taxon>
        <taxon>Pseudomonadati</taxon>
        <taxon>Planctomycetota</taxon>
        <taxon>Planctomycetia</taxon>
        <taxon>Pirellulales</taxon>
        <taxon>Pirellulaceae</taxon>
        <taxon>Rubripirellula</taxon>
    </lineage>
</organism>
<dbReference type="PROSITE" id="PS50889">
    <property type="entry name" value="S4"/>
    <property type="match status" value="1"/>
</dbReference>
<proteinExistence type="inferred from homology"/>
<dbReference type="InterPro" id="IPR036986">
    <property type="entry name" value="S4_RNA-bd_sf"/>
</dbReference>
<dbReference type="PANTHER" id="PTHR21600">
    <property type="entry name" value="MITOCHONDRIAL RNA PSEUDOURIDINE SYNTHASE"/>
    <property type="match status" value="1"/>
</dbReference>
<dbReference type="Gene3D" id="3.10.290.10">
    <property type="entry name" value="RNA-binding S4 domain"/>
    <property type="match status" value="1"/>
</dbReference>
<protein>
    <submittedName>
        <fullName evidence="5">Ribosomal large subunit pseudouridine synthase D</fullName>
        <ecNumber evidence="5">5.4.99.23</ecNumber>
    </submittedName>
</protein>
<dbReference type="AlphaFoldDB" id="A0A5C5WKX5"/>
<dbReference type="GO" id="GO:0000455">
    <property type="term" value="P:enzyme-directed rRNA pseudouridine synthesis"/>
    <property type="evidence" value="ECO:0007669"/>
    <property type="project" value="TreeGrafter"/>
</dbReference>
<dbReference type="Proteomes" id="UP000316598">
    <property type="component" value="Unassembled WGS sequence"/>
</dbReference>
<evidence type="ECO:0000256" key="1">
    <source>
        <dbReference type="ARBA" id="ARBA00010876"/>
    </source>
</evidence>
<evidence type="ECO:0000313" key="6">
    <source>
        <dbReference type="Proteomes" id="UP000316598"/>
    </source>
</evidence>
<reference evidence="5 6" key="1">
    <citation type="submission" date="2019-02" db="EMBL/GenBank/DDBJ databases">
        <title>Deep-cultivation of Planctomycetes and their phenomic and genomic characterization uncovers novel biology.</title>
        <authorList>
            <person name="Wiegand S."/>
            <person name="Jogler M."/>
            <person name="Boedeker C."/>
            <person name="Pinto D."/>
            <person name="Vollmers J."/>
            <person name="Rivas-Marin E."/>
            <person name="Kohn T."/>
            <person name="Peeters S.H."/>
            <person name="Heuer A."/>
            <person name="Rast P."/>
            <person name="Oberbeckmann S."/>
            <person name="Bunk B."/>
            <person name="Jeske O."/>
            <person name="Meyerdierks A."/>
            <person name="Storesund J.E."/>
            <person name="Kallscheuer N."/>
            <person name="Luecker S."/>
            <person name="Lage O.M."/>
            <person name="Pohl T."/>
            <person name="Merkel B.J."/>
            <person name="Hornburger P."/>
            <person name="Mueller R.-W."/>
            <person name="Bruemmer F."/>
            <person name="Labrenz M."/>
            <person name="Spormann A.M."/>
            <person name="Op Den Camp H."/>
            <person name="Overmann J."/>
            <person name="Amann R."/>
            <person name="Jetten M.S.M."/>
            <person name="Mascher T."/>
            <person name="Medema M.H."/>
            <person name="Devos D.P."/>
            <person name="Kaster A.-K."/>
            <person name="Ovreas L."/>
            <person name="Rohde M."/>
            <person name="Galperin M.Y."/>
            <person name="Jogler C."/>
        </authorList>
    </citation>
    <scope>NUCLEOTIDE SEQUENCE [LARGE SCALE GENOMIC DNA]</scope>
    <source>
        <strain evidence="5 6">Pla22</strain>
    </source>
</reference>
<dbReference type="OrthoDB" id="9784108at2"/>